<dbReference type="EMBL" id="KV440973">
    <property type="protein sequence ID" value="OAD78614.1"/>
    <property type="molecule type" value="Genomic_DNA"/>
</dbReference>
<dbReference type="AlphaFoldDB" id="A0A167PVJ7"/>
<protein>
    <submittedName>
        <fullName evidence="1">Uncharacterized protein</fullName>
    </submittedName>
</protein>
<evidence type="ECO:0000313" key="2">
    <source>
        <dbReference type="Proteomes" id="UP000077315"/>
    </source>
</evidence>
<organism evidence="1 2">
    <name type="scientific">Phycomyces blakesleeanus (strain ATCC 8743b / DSM 1359 / FGSC 10004 / NBRC 33097 / NRRL 1555)</name>
    <dbReference type="NCBI Taxonomy" id="763407"/>
    <lineage>
        <taxon>Eukaryota</taxon>
        <taxon>Fungi</taxon>
        <taxon>Fungi incertae sedis</taxon>
        <taxon>Mucoromycota</taxon>
        <taxon>Mucoromycotina</taxon>
        <taxon>Mucoromycetes</taxon>
        <taxon>Mucorales</taxon>
        <taxon>Phycomycetaceae</taxon>
        <taxon>Phycomyces</taxon>
    </lineage>
</organism>
<accession>A0A167PVJ7</accession>
<name>A0A167PVJ7_PHYB8</name>
<dbReference type="RefSeq" id="XP_018296654.1">
    <property type="nucleotide sequence ID" value="XM_018430444.1"/>
</dbReference>
<evidence type="ECO:0000313" key="1">
    <source>
        <dbReference type="EMBL" id="OAD78614.1"/>
    </source>
</evidence>
<gene>
    <name evidence="1" type="ORF">PHYBLDRAFT_140680</name>
</gene>
<keyword evidence="2" id="KW-1185">Reference proteome</keyword>
<dbReference type="VEuPathDB" id="FungiDB:PHYBLDRAFT_140680"/>
<dbReference type="InParanoid" id="A0A167PVJ7"/>
<dbReference type="GeneID" id="28991350"/>
<reference evidence="2" key="1">
    <citation type="submission" date="2015-06" db="EMBL/GenBank/DDBJ databases">
        <title>Expansion of signal transduction pathways in fungi by whole-genome duplication.</title>
        <authorList>
            <consortium name="DOE Joint Genome Institute"/>
            <person name="Corrochano L.M."/>
            <person name="Kuo A."/>
            <person name="Marcet-Houben M."/>
            <person name="Polaino S."/>
            <person name="Salamov A."/>
            <person name="Villalobos J.M."/>
            <person name="Alvarez M.I."/>
            <person name="Avalos J."/>
            <person name="Benito E.P."/>
            <person name="Benoit I."/>
            <person name="Burger G."/>
            <person name="Camino L.P."/>
            <person name="Canovas D."/>
            <person name="Cerda-Olmedo E."/>
            <person name="Cheng J.-F."/>
            <person name="Dominguez A."/>
            <person name="Elias M."/>
            <person name="Eslava A.P."/>
            <person name="Glaser F."/>
            <person name="Grimwood J."/>
            <person name="Gutierrez G."/>
            <person name="Heitman J."/>
            <person name="Henrissat B."/>
            <person name="Iturriaga E.A."/>
            <person name="Lang B.F."/>
            <person name="Lavin J.L."/>
            <person name="Lee S."/>
            <person name="Li W."/>
            <person name="Lindquist E."/>
            <person name="Lopez-Garcia S."/>
            <person name="Luque E.M."/>
            <person name="Marcos A.T."/>
            <person name="Martin J."/>
            <person name="McCluskey K."/>
            <person name="Medina H.R."/>
            <person name="Miralles-Duran A."/>
            <person name="Miyazaki A."/>
            <person name="Munoz-Torres E."/>
            <person name="Oguiza J.A."/>
            <person name="Ohm R."/>
            <person name="Olmedo M."/>
            <person name="Orejas M."/>
            <person name="Ortiz-Castellanos L."/>
            <person name="Pisabarro A.G."/>
            <person name="Rodriguez-Romero J."/>
            <person name="Ruiz-Herrera J."/>
            <person name="Ruiz-Vazquez R."/>
            <person name="Sanz C."/>
            <person name="Schackwitz W."/>
            <person name="Schmutz J."/>
            <person name="Shahriari M."/>
            <person name="Shelest E."/>
            <person name="Silva-Franco F."/>
            <person name="Soanes D."/>
            <person name="Syed K."/>
            <person name="Tagua V.G."/>
            <person name="Talbot N.J."/>
            <person name="Thon M."/>
            <person name="De vries R.P."/>
            <person name="Wiebenga A."/>
            <person name="Yadav J.S."/>
            <person name="Braun E.L."/>
            <person name="Baker S."/>
            <person name="Garre V."/>
            <person name="Horwitz B."/>
            <person name="Torres-Martinez S."/>
            <person name="Idnurm A."/>
            <person name="Herrera-Estrella A."/>
            <person name="Gabaldon T."/>
            <person name="Grigoriev I.V."/>
        </authorList>
    </citation>
    <scope>NUCLEOTIDE SEQUENCE [LARGE SCALE GENOMIC DNA]</scope>
    <source>
        <strain evidence="2">NRRL 1555(-)</strain>
    </source>
</reference>
<dbReference type="Proteomes" id="UP000077315">
    <property type="component" value="Unassembled WGS sequence"/>
</dbReference>
<sequence>MNSQIDHKLWFITSSFNRPFRSKPMDSSRIHPAFASSHCHRQPTTIPFDAATCSPVFFGYRTIPKPEPQDQSRSKL</sequence>
<proteinExistence type="predicted"/>